<dbReference type="InterPro" id="IPR037171">
    <property type="entry name" value="NagB/RpiA_transferase-like"/>
</dbReference>
<dbReference type="RefSeq" id="WP_183327734.1">
    <property type="nucleotide sequence ID" value="NZ_JACHHK010000002.1"/>
</dbReference>
<gene>
    <name evidence="6" type="ORF">HNQ47_000810</name>
</gene>
<dbReference type="PANTHER" id="PTHR34294:SF1">
    <property type="entry name" value="TRANSCRIPTIONAL REGULATOR LSRR"/>
    <property type="match status" value="1"/>
</dbReference>
<feature type="domain" description="Sugar-binding" evidence="5">
    <location>
        <begin position="60"/>
        <end position="313"/>
    </location>
</feature>
<dbReference type="Proteomes" id="UP000539953">
    <property type="component" value="Unassembled WGS sequence"/>
</dbReference>
<accession>A0A7W8CWU1</accession>
<evidence type="ECO:0000313" key="7">
    <source>
        <dbReference type="Proteomes" id="UP000539953"/>
    </source>
</evidence>
<dbReference type="GO" id="GO:0030246">
    <property type="term" value="F:carbohydrate binding"/>
    <property type="evidence" value="ECO:0007669"/>
    <property type="project" value="InterPro"/>
</dbReference>
<dbReference type="GO" id="GO:0003677">
    <property type="term" value="F:DNA binding"/>
    <property type="evidence" value="ECO:0007669"/>
    <property type="project" value="UniProtKB-KW"/>
</dbReference>
<keyword evidence="4" id="KW-0804">Transcription</keyword>
<evidence type="ECO:0000256" key="1">
    <source>
        <dbReference type="ARBA" id="ARBA00010466"/>
    </source>
</evidence>
<dbReference type="Gene3D" id="1.10.10.60">
    <property type="entry name" value="Homeodomain-like"/>
    <property type="match status" value="1"/>
</dbReference>
<sequence length="317" mass="35446">MTKDEERKLVRIAEMYYMENRTQSEISKELHIHRSTISRLLKMSREKGIVKISIDPLAAGTFSYEEALIDKYHLKDAAVVSSDSADHDRTLALLGKAGNDCLKKILKDDMILGFSWGEAMHAFAVALEDMQKSNILCVPIVGGPSGRSSSEYHVNTVTYEASRHLHGRALLIDAPALPDTLELKKALMNDSFNQSLVDFWHRLDIAIFGIGSPAIKSSDRWKSFYGQNVFCFVKENEVAGDVASRFYDENGRHITSELDDRIIGIDPADLERVPYRIGIAESRAKVKAIRGALRGGYVNILVTTRETAAELLEEQEA</sequence>
<dbReference type="InterPro" id="IPR051054">
    <property type="entry name" value="SorC_transcr_regulators"/>
</dbReference>
<comment type="similarity">
    <text evidence="1">Belongs to the SorC transcriptional regulatory family.</text>
</comment>
<keyword evidence="2" id="KW-0805">Transcription regulation</keyword>
<evidence type="ECO:0000259" key="5">
    <source>
        <dbReference type="Pfam" id="PF04198"/>
    </source>
</evidence>
<evidence type="ECO:0000256" key="2">
    <source>
        <dbReference type="ARBA" id="ARBA00023015"/>
    </source>
</evidence>
<dbReference type="InterPro" id="IPR007324">
    <property type="entry name" value="Sugar-bd_dom_put"/>
</dbReference>
<dbReference type="EMBL" id="JACHHK010000002">
    <property type="protein sequence ID" value="MBB5182791.1"/>
    <property type="molecule type" value="Genomic_DNA"/>
</dbReference>
<dbReference type="AlphaFoldDB" id="A0A7W8CWU1"/>
<reference evidence="6 7" key="1">
    <citation type="submission" date="2020-08" db="EMBL/GenBank/DDBJ databases">
        <title>Genomic Encyclopedia of Type Strains, Phase IV (KMG-IV): sequencing the most valuable type-strain genomes for metagenomic binning, comparative biology and taxonomic classification.</title>
        <authorList>
            <person name="Goeker M."/>
        </authorList>
    </citation>
    <scope>NUCLEOTIDE SEQUENCE [LARGE SCALE GENOMIC DNA]</scope>
    <source>
        <strain evidence="6 7">DSM 25799</strain>
    </source>
</reference>
<comment type="caution">
    <text evidence="6">The sequence shown here is derived from an EMBL/GenBank/DDBJ whole genome shotgun (WGS) entry which is preliminary data.</text>
</comment>
<dbReference type="Pfam" id="PF04198">
    <property type="entry name" value="Sugar-bind"/>
    <property type="match status" value="1"/>
</dbReference>
<name>A0A7W8CWU1_9FIRM</name>
<dbReference type="PANTHER" id="PTHR34294">
    <property type="entry name" value="TRANSCRIPTIONAL REGULATOR-RELATED"/>
    <property type="match status" value="1"/>
</dbReference>
<evidence type="ECO:0000313" key="6">
    <source>
        <dbReference type="EMBL" id="MBB5182791.1"/>
    </source>
</evidence>
<keyword evidence="7" id="KW-1185">Reference proteome</keyword>
<organism evidence="6 7">
    <name type="scientific">Catenisphaera adipataccumulans</name>
    <dbReference type="NCBI Taxonomy" id="700500"/>
    <lineage>
        <taxon>Bacteria</taxon>
        <taxon>Bacillati</taxon>
        <taxon>Bacillota</taxon>
        <taxon>Erysipelotrichia</taxon>
        <taxon>Erysipelotrichales</taxon>
        <taxon>Erysipelotrichaceae</taxon>
        <taxon>Catenisphaera</taxon>
    </lineage>
</organism>
<evidence type="ECO:0000256" key="3">
    <source>
        <dbReference type="ARBA" id="ARBA00023125"/>
    </source>
</evidence>
<dbReference type="SUPFAM" id="SSF100950">
    <property type="entry name" value="NagB/RpiA/CoA transferase-like"/>
    <property type="match status" value="1"/>
</dbReference>
<dbReference type="Gene3D" id="3.40.50.1360">
    <property type="match status" value="1"/>
</dbReference>
<keyword evidence="3 6" id="KW-0238">DNA-binding</keyword>
<evidence type="ECO:0000256" key="4">
    <source>
        <dbReference type="ARBA" id="ARBA00023163"/>
    </source>
</evidence>
<proteinExistence type="inferred from homology"/>
<protein>
    <submittedName>
        <fullName evidence="6">DNA-binding transcriptional regulator LsrR (DeoR family)</fullName>
    </submittedName>
</protein>